<proteinExistence type="predicted"/>
<dbReference type="Proteomes" id="UP000682111">
    <property type="component" value="Unassembled WGS sequence"/>
</dbReference>
<evidence type="ECO:0000313" key="2">
    <source>
        <dbReference type="Proteomes" id="UP000682111"/>
    </source>
</evidence>
<organism evidence="1 2">
    <name type="scientific">Robertmurraya siralis</name>
    <dbReference type="NCBI Taxonomy" id="77777"/>
    <lineage>
        <taxon>Bacteria</taxon>
        <taxon>Bacillati</taxon>
        <taxon>Bacillota</taxon>
        <taxon>Bacilli</taxon>
        <taxon>Bacillales</taxon>
        <taxon>Bacillaceae</taxon>
        <taxon>Robertmurraya</taxon>
    </lineage>
</organism>
<sequence length="62" mass="7520">MWTWILVIMILFLILVLFEELIEFLVNRFILGPASWEGKIKRFLHSLIGWFKRKGKRPFSLK</sequence>
<name>A0A919WFB0_9BACI</name>
<dbReference type="AlphaFoldDB" id="A0A919WFB0"/>
<keyword evidence="2" id="KW-1185">Reference proteome</keyword>
<evidence type="ECO:0000313" key="1">
    <source>
        <dbReference type="EMBL" id="GIN60911.1"/>
    </source>
</evidence>
<dbReference type="RefSeq" id="WP_095306391.1">
    <property type="nucleotide sequence ID" value="NZ_SWLZ01000003.1"/>
</dbReference>
<dbReference type="OrthoDB" id="9983005at2"/>
<protein>
    <submittedName>
        <fullName evidence="1">Uncharacterized protein</fullName>
    </submittedName>
</protein>
<gene>
    <name evidence="1" type="ORF">J27TS8_09040</name>
</gene>
<comment type="caution">
    <text evidence="1">The sequence shown here is derived from an EMBL/GenBank/DDBJ whole genome shotgun (WGS) entry which is preliminary data.</text>
</comment>
<accession>A0A919WFB0</accession>
<dbReference type="EMBL" id="BORC01000001">
    <property type="protein sequence ID" value="GIN60911.1"/>
    <property type="molecule type" value="Genomic_DNA"/>
</dbReference>
<reference evidence="1" key="1">
    <citation type="submission" date="2021-03" db="EMBL/GenBank/DDBJ databases">
        <title>Antimicrobial resistance genes in bacteria isolated from Japanese honey, and their potential for conferring macrolide and lincosamide resistance in the American foulbrood pathogen Paenibacillus larvae.</title>
        <authorList>
            <person name="Okamoto M."/>
            <person name="Kumagai M."/>
            <person name="Kanamori H."/>
            <person name="Takamatsu D."/>
        </authorList>
    </citation>
    <scope>NUCLEOTIDE SEQUENCE</scope>
    <source>
        <strain evidence="1">J27TS8</strain>
    </source>
</reference>